<dbReference type="GO" id="GO:0016758">
    <property type="term" value="F:hexosyltransferase activity"/>
    <property type="evidence" value="ECO:0007669"/>
    <property type="project" value="InterPro"/>
</dbReference>
<protein>
    <recommendedName>
        <fullName evidence="8">Glycosyltransferase</fullName>
    </recommendedName>
</protein>
<dbReference type="Pfam" id="PF04101">
    <property type="entry name" value="Glyco_tran_28_C"/>
    <property type="match status" value="1"/>
</dbReference>
<dbReference type="Pfam" id="PF06925">
    <property type="entry name" value="MGDG_synth"/>
    <property type="match status" value="1"/>
</dbReference>
<evidence type="ECO:0008006" key="8">
    <source>
        <dbReference type="Google" id="ProtNLM"/>
    </source>
</evidence>
<evidence type="ECO:0000256" key="4">
    <source>
        <dbReference type="ARBA" id="ARBA00022679"/>
    </source>
</evidence>
<evidence type="ECO:0000256" key="2">
    <source>
        <dbReference type="ARBA" id="ARBA00006962"/>
    </source>
</evidence>
<evidence type="ECO:0000259" key="6">
    <source>
        <dbReference type="Pfam" id="PF06925"/>
    </source>
</evidence>
<reference evidence="7" key="1">
    <citation type="journal article" date="2020" name="mSystems">
        <title>Genome- and Community-Level Interaction Insights into Carbon Utilization and Element Cycling Functions of Hydrothermarchaeota in Hydrothermal Sediment.</title>
        <authorList>
            <person name="Zhou Z."/>
            <person name="Liu Y."/>
            <person name="Xu W."/>
            <person name="Pan J."/>
            <person name="Luo Z.H."/>
            <person name="Li M."/>
        </authorList>
    </citation>
    <scope>NUCLEOTIDE SEQUENCE [LARGE SCALE GENOMIC DNA]</scope>
    <source>
        <strain evidence="7">SpSt-906</strain>
    </source>
</reference>
<dbReference type="InterPro" id="IPR007235">
    <property type="entry name" value="Glyco_trans_28_C"/>
</dbReference>
<dbReference type="GO" id="GO:0016020">
    <property type="term" value="C:membrane"/>
    <property type="evidence" value="ECO:0007669"/>
    <property type="project" value="UniProtKB-SubCell"/>
</dbReference>
<evidence type="ECO:0000256" key="1">
    <source>
        <dbReference type="ARBA" id="ARBA00004370"/>
    </source>
</evidence>
<evidence type="ECO:0000256" key="3">
    <source>
        <dbReference type="ARBA" id="ARBA00022676"/>
    </source>
</evidence>
<feature type="domain" description="Glycosyl transferase family 28 C-terminal" evidence="5">
    <location>
        <begin position="206"/>
        <end position="305"/>
    </location>
</feature>
<keyword evidence="3" id="KW-0328">Glycosyltransferase</keyword>
<organism evidence="7">
    <name type="scientific">candidate division WOR-3 bacterium</name>
    <dbReference type="NCBI Taxonomy" id="2052148"/>
    <lineage>
        <taxon>Bacteria</taxon>
        <taxon>Bacteria division WOR-3</taxon>
    </lineage>
</organism>
<comment type="subcellular location">
    <subcellularLocation>
        <location evidence="1">Membrane</location>
    </subcellularLocation>
</comment>
<dbReference type="InterPro" id="IPR050519">
    <property type="entry name" value="Glycosyltransf_28_UgtP"/>
</dbReference>
<dbReference type="GO" id="GO:0009247">
    <property type="term" value="P:glycolipid biosynthetic process"/>
    <property type="evidence" value="ECO:0007669"/>
    <property type="project" value="InterPro"/>
</dbReference>
<dbReference type="InterPro" id="IPR009695">
    <property type="entry name" value="Diacylglyc_glucosyltr_N"/>
</dbReference>
<dbReference type="EMBL" id="DTMQ01000009">
    <property type="protein sequence ID" value="HGE98648.1"/>
    <property type="molecule type" value="Genomic_DNA"/>
</dbReference>
<dbReference type="SUPFAM" id="SSF53756">
    <property type="entry name" value="UDP-Glycosyltransferase/glycogen phosphorylase"/>
    <property type="match status" value="1"/>
</dbReference>
<feature type="domain" description="Diacylglycerol glucosyltransferase N-terminal" evidence="6">
    <location>
        <begin position="16"/>
        <end position="182"/>
    </location>
</feature>
<keyword evidence="4" id="KW-0808">Transferase</keyword>
<accession>A0A7C3UQD9</accession>
<proteinExistence type="inferred from homology"/>
<name>A0A7C3UQD9_UNCW3</name>
<dbReference type="Gene3D" id="3.40.50.2000">
    <property type="entry name" value="Glycogen Phosphorylase B"/>
    <property type="match status" value="1"/>
</dbReference>
<evidence type="ECO:0000259" key="5">
    <source>
        <dbReference type="Pfam" id="PF04101"/>
    </source>
</evidence>
<dbReference type="PANTHER" id="PTHR43025">
    <property type="entry name" value="MONOGALACTOSYLDIACYLGLYCEROL SYNTHASE"/>
    <property type="match status" value="1"/>
</dbReference>
<evidence type="ECO:0000313" key="7">
    <source>
        <dbReference type="EMBL" id="HGE98648.1"/>
    </source>
</evidence>
<sequence>MKKRILFLISDTGGGHRSSALALAQVFSEKYNITCLLPDFFREGTKPPFRNFPDAYADITKKRNYFYGLLWYGIYPEPFYKFLNWIVDITSPNGLREFYERHYPFDCVVSCHALLNHFPLQTLRRYYHKIPFYIVVIDLLSLHTGWFERGADFYFLPIPESEFFFLKRGFPKEKLGVYGFPIRKEFFLLQNKEELKGKFGVEDKKVVLIIGGGEGIGQIKEVASSFLKKTDYQILIVTGRNEVLFKSLSETYWSERRIRVFGFVNNIYELLSISDLCITKAGSSTIMEAVAKKVPLILMNYTYGQEAGNVRWVERRGLGFYEKEPAEILIKAQRILETDLGGKIKEKMGKINLAGASERICEKIVQLLE</sequence>
<dbReference type="PANTHER" id="PTHR43025:SF3">
    <property type="entry name" value="MONOGALACTOSYLDIACYLGLYCEROL SYNTHASE 1, CHLOROPLASTIC"/>
    <property type="match status" value="1"/>
</dbReference>
<gene>
    <name evidence="7" type="ORF">ENX07_01040</name>
</gene>
<comment type="similarity">
    <text evidence="2">Belongs to the glycosyltransferase 28 family.</text>
</comment>
<comment type="caution">
    <text evidence="7">The sequence shown here is derived from an EMBL/GenBank/DDBJ whole genome shotgun (WGS) entry which is preliminary data.</text>
</comment>
<dbReference type="AlphaFoldDB" id="A0A7C3UQD9"/>